<protein>
    <submittedName>
        <fullName evidence="3">Trehalose utilization</fullName>
    </submittedName>
</protein>
<evidence type="ECO:0000313" key="3">
    <source>
        <dbReference type="EMBL" id="QDT58602.1"/>
    </source>
</evidence>
<accession>A0A517SR41</accession>
<dbReference type="InterPro" id="IPR029010">
    <property type="entry name" value="ThuA-like"/>
</dbReference>
<reference evidence="3 4" key="1">
    <citation type="submission" date="2019-02" db="EMBL/GenBank/DDBJ databases">
        <title>Deep-cultivation of Planctomycetes and their phenomic and genomic characterization uncovers novel biology.</title>
        <authorList>
            <person name="Wiegand S."/>
            <person name="Jogler M."/>
            <person name="Boedeker C."/>
            <person name="Pinto D."/>
            <person name="Vollmers J."/>
            <person name="Rivas-Marin E."/>
            <person name="Kohn T."/>
            <person name="Peeters S.H."/>
            <person name="Heuer A."/>
            <person name="Rast P."/>
            <person name="Oberbeckmann S."/>
            <person name="Bunk B."/>
            <person name="Jeske O."/>
            <person name="Meyerdierks A."/>
            <person name="Storesund J.E."/>
            <person name="Kallscheuer N."/>
            <person name="Luecker S."/>
            <person name="Lage O.M."/>
            <person name="Pohl T."/>
            <person name="Merkel B.J."/>
            <person name="Hornburger P."/>
            <person name="Mueller R.-W."/>
            <person name="Bruemmer F."/>
            <person name="Labrenz M."/>
            <person name="Spormann A.M."/>
            <person name="Op den Camp H."/>
            <person name="Overmann J."/>
            <person name="Amann R."/>
            <person name="Jetten M.S.M."/>
            <person name="Mascher T."/>
            <person name="Medema M.H."/>
            <person name="Devos D.P."/>
            <person name="Kaster A.-K."/>
            <person name="Ovreas L."/>
            <person name="Rohde M."/>
            <person name="Galperin M.Y."/>
            <person name="Jogler C."/>
        </authorList>
    </citation>
    <scope>NUCLEOTIDE SEQUENCE [LARGE SCALE GENOMIC DNA]</scope>
    <source>
        <strain evidence="3 4">SV_7m_r</strain>
    </source>
</reference>
<proteinExistence type="predicted"/>
<feature type="region of interest" description="Disordered" evidence="1">
    <location>
        <begin position="1"/>
        <end position="30"/>
    </location>
</feature>
<feature type="region of interest" description="Disordered" evidence="1">
    <location>
        <begin position="365"/>
        <end position="392"/>
    </location>
</feature>
<dbReference type="EMBL" id="CP036272">
    <property type="protein sequence ID" value="QDT58602.1"/>
    <property type="molecule type" value="Genomic_DNA"/>
</dbReference>
<dbReference type="AlphaFoldDB" id="A0A517SR41"/>
<dbReference type="SUPFAM" id="SSF52317">
    <property type="entry name" value="Class I glutamine amidotransferase-like"/>
    <property type="match status" value="1"/>
</dbReference>
<dbReference type="InterPro" id="IPR029062">
    <property type="entry name" value="Class_I_gatase-like"/>
</dbReference>
<dbReference type="Proteomes" id="UP000315003">
    <property type="component" value="Chromosome"/>
</dbReference>
<organism evidence="3 4">
    <name type="scientific">Stieleria bergensis</name>
    <dbReference type="NCBI Taxonomy" id="2528025"/>
    <lineage>
        <taxon>Bacteria</taxon>
        <taxon>Pseudomonadati</taxon>
        <taxon>Planctomycetota</taxon>
        <taxon>Planctomycetia</taxon>
        <taxon>Pirellulales</taxon>
        <taxon>Pirellulaceae</taxon>
        <taxon>Stieleria</taxon>
    </lineage>
</organism>
<keyword evidence="4" id="KW-1185">Reference proteome</keyword>
<evidence type="ECO:0000256" key="1">
    <source>
        <dbReference type="SAM" id="MobiDB-lite"/>
    </source>
</evidence>
<dbReference type="Pfam" id="PF06283">
    <property type="entry name" value="ThuA"/>
    <property type="match status" value="1"/>
</dbReference>
<evidence type="ECO:0000313" key="4">
    <source>
        <dbReference type="Proteomes" id="UP000315003"/>
    </source>
</evidence>
<sequence>MRRPKLSAGGQESPANLPEVPPQTHQPGFDEMKQSINRLTARFVGTLCVAAFVCSSLSATVAQAGEGPGRLHLPAKGKSQGKIVLVAGDEEYRTEESMPMLGKILSQKHGFDCTVIFSMSADGKYIDPNNQEGIVAWDELDDADLMLIGTRFRRPNEEDSKHITSFINAGKPVIGIRTATHAFTGGGKFGGTLGHGQFGRQILGEQWVAHHGGHKRQGARGVVVEDQASHPILNSVSDVFAPSDVYTVRNLTDKDEVLLLGAVTETLDPKSKIIDDKKNDPMQALAWVHPYTAPNGTEGKSFCTTAGASVDLVSEDLRRMLVNATYYLLDKDVPEKADVAFVDAFYPTFYGFIREKDHYKNLDMQPEKYGLGKTPSSDDPPGTPEWNFRARP</sequence>
<name>A0A517SR41_9BACT</name>
<evidence type="ECO:0000259" key="2">
    <source>
        <dbReference type="Pfam" id="PF06283"/>
    </source>
</evidence>
<dbReference type="Gene3D" id="3.40.50.880">
    <property type="match status" value="1"/>
</dbReference>
<gene>
    <name evidence="3" type="ORF">SV7mr_10950</name>
</gene>
<feature type="domain" description="ThuA-like" evidence="2">
    <location>
        <begin position="135"/>
        <end position="327"/>
    </location>
</feature>